<comment type="caution">
    <text evidence="2">The sequence shown here is derived from an EMBL/GenBank/DDBJ whole genome shotgun (WGS) entry which is preliminary data.</text>
</comment>
<name>A0A6S7FS65_PARCT</name>
<evidence type="ECO:0000313" key="3">
    <source>
        <dbReference type="Proteomes" id="UP001152795"/>
    </source>
</evidence>
<dbReference type="PANTHER" id="PTHR14134">
    <property type="entry name" value="E3 UBIQUITIN-PROTEIN LIGASE RAD18"/>
    <property type="match status" value="1"/>
</dbReference>
<dbReference type="PANTHER" id="PTHR14134:SF2">
    <property type="entry name" value="E3 UBIQUITIN-PROTEIN LIGASE RAD18"/>
    <property type="match status" value="1"/>
</dbReference>
<feature type="compositionally biased region" description="Acidic residues" evidence="1">
    <location>
        <begin position="179"/>
        <end position="189"/>
    </location>
</feature>
<sequence>MKERGLSIKGDRQTLVKRHQEFTIIYNSECSKPKPKSVAEIVRLVEEGERKKNKAVEKRDKLNFDRDQTPEDIDKMKFEYMSQNQNEFTRLINEIRNRKKKDENNSDDSKSNEASTSKADQTPSTMKKKFALKLLPSDDDTASNSSGADFEPVQKRSNTPRRQLRSSTEKRKTRSSAEIPEEIVEDSCDDTSNTIGDEGEEECDCDDPVDPIESCITSATLPDPPSPSLLDDFDEKESNHSNAESSESESMLRPAFDPSSPTQDEIPESPPQGDDGNQSEEIEF</sequence>
<dbReference type="InterPro" id="IPR039577">
    <property type="entry name" value="Rad18"/>
</dbReference>
<keyword evidence="2" id="KW-0436">Ligase</keyword>
<organism evidence="2 3">
    <name type="scientific">Paramuricea clavata</name>
    <name type="common">Red gorgonian</name>
    <name type="synonym">Violescent sea-whip</name>
    <dbReference type="NCBI Taxonomy" id="317549"/>
    <lineage>
        <taxon>Eukaryota</taxon>
        <taxon>Metazoa</taxon>
        <taxon>Cnidaria</taxon>
        <taxon>Anthozoa</taxon>
        <taxon>Octocorallia</taxon>
        <taxon>Malacalcyonacea</taxon>
        <taxon>Plexauridae</taxon>
        <taxon>Paramuricea</taxon>
    </lineage>
</organism>
<accession>A0A6S7FS65</accession>
<feature type="compositionally biased region" description="Polar residues" evidence="1">
    <location>
        <begin position="114"/>
        <end position="125"/>
    </location>
</feature>
<feature type="compositionally biased region" description="Low complexity" evidence="1">
    <location>
        <begin position="240"/>
        <end position="249"/>
    </location>
</feature>
<dbReference type="AlphaFoldDB" id="A0A6S7FS65"/>
<dbReference type="PROSITE" id="PS50800">
    <property type="entry name" value="SAP"/>
    <property type="match status" value="1"/>
</dbReference>
<dbReference type="GO" id="GO:0006301">
    <property type="term" value="P:DNA damage tolerance"/>
    <property type="evidence" value="ECO:0007669"/>
    <property type="project" value="InterPro"/>
</dbReference>
<gene>
    <name evidence="2" type="ORF">PACLA_8A028466</name>
</gene>
<dbReference type="GO" id="GO:0061630">
    <property type="term" value="F:ubiquitin protein ligase activity"/>
    <property type="evidence" value="ECO:0007669"/>
    <property type="project" value="InterPro"/>
</dbReference>
<dbReference type="OrthoDB" id="5976388at2759"/>
<feature type="region of interest" description="Disordered" evidence="1">
    <location>
        <begin position="50"/>
        <end position="284"/>
    </location>
</feature>
<dbReference type="EMBL" id="CACRXK020000504">
    <property type="protein sequence ID" value="CAB3982475.1"/>
    <property type="molecule type" value="Genomic_DNA"/>
</dbReference>
<evidence type="ECO:0000256" key="1">
    <source>
        <dbReference type="SAM" id="MobiDB-lite"/>
    </source>
</evidence>
<dbReference type="InterPro" id="IPR003034">
    <property type="entry name" value="SAP_dom"/>
</dbReference>
<dbReference type="GO" id="GO:0003697">
    <property type="term" value="F:single-stranded DNA binding"/>
    <property type="evidence" value="ECO:0007669"/>
    <property type="project" value="InterPro"/>
</dbReference>
<keyword evidence="3" id="KW-1185">Reference proteome</keyword>
<feature type="compositionally biased region" description="Basic and acidic residues" evidence="1">
    <location>
        <begin position="50"/>
        <end position="78"/>
    </location>
</feature>
<protein>
    <submittedName>
        <fullName evidence="2">E3 ubiquitin- ligase RAD18, partial</fullName>
    </submittedName>
</protein>
<proteinExistence type="predicted"/>
<evidence type="ECO:0000313" key="2">
    <source>
        <dbReference type="EMBL" id="CAB3982475.1"/>
    </source>
</evidence>
<dbReference type="GO" id="GO:0016874">
    <property type="term" value="F:ligase activity"/>
    <property type="evidence" value="ECO:0007669"/>
    <property type="project" value="UniProtKB-KW"/>
</dbReference>
<reference evidence="2" key="1">
    <citation type="submission" date="2020-04" db="EMBL/GenBank/DDBJ databases">
        <authorList>
            <person name="Alioto T."/>
            <person name="Alioto T."/>
            <person name="Gomez Garrido J."/>
        </authorList>
    </citation>
    <scope>NUCLEOTIDE SEQUENCE</scope>
    <source>
        <strain evidence="2">A484AB</strain>
    </source>
</reference>
<dbReference type="GO" id="GO:0006513">
    <property type="term" value="P:protein monoubiquitination"/>
    <property type="evidence" value="ECO:0007669"/>
    <property type="project" value="InterPro"/>
</dbReference>
<dbReference type="GO" id="GO:0097505">
    <property type="term" value="C:Rad6-Rad18 complex"/>
    <property type="evidence" value="ECO:0007669"/>
    <property type="project" value="TreeGrafter"/>
</dbReference>
<dbReference type="GO" id="GO:0005634">
    <property type="term" value="C:nucleus"/>
    <property type="evidence" value="ECO:0007669"/>
    <property type="project" value="TreeGrafter"/>
</dbReference>
<dbReference type="Proteomes" id="UP001152795">
    <property type="component" value="Unassembled WGS sequence"/>
</dbReference>
<feature type="compositionally biased region" description="Acidic residues" evidence="1">
    <location>
        <begin position="197"/>
        <end position="210"/>
    </location>
</feature>
<feature type="compositionally biased region" description="Basic and acidic residues" evidence="1">
    <location>
        <begin position="93"/>
        <end position="111"/>
    </location>
</feature>